<sequence>MDLLKPKKTQLNIGVYISNKVINNLYKNQKAKFSIKELVSANKRLNTNLFFFSRKDVDLRQKIINGIYYNYQSQKWERRKYSYPDVLYSRTREINNNRNSKLRKSFIKEGITFLNSRSAFDKWNVHKALLKDSRAIHHLPLTRLYNHPRDLKKMFIFSRSVYIKPRVGRLGHSIIHVKAVPRKGYEYKYFSKKTKKLVFRRVRTFRKLAIDIARILKGKKVLMQSAIDSIKIDDKIVDMRAEIQRTSNGELQVMDLFSRIGAKNSPITNLPSGAKFFRFDPFIRSYLKYSEHEATLLKQKIELFLKKMHESIEGIYGPLGETAIDFAIDSKQHLWFIECNSTSTKLAYSVAKSPKQIVSKAFLNPLEYCIYLYENSSNKMMRSM</sequence>
<keyword evidence="2" id="KW-1185">Reference proteome</keyword>
<dbReference type="RefSeq" id="WP_034629345.1">
    <property type="nucleotide sequence ID" value="NZ_JRJU01000014.1"/>
</dbReference>
<accession>A0A0B0IBF7</accession>
<gene>
    <name evidence="1" type="ORF">LQ50_12430</name>
</gene>
<protein>
    <recommendedName>
        <fullName evidence="3">ATP-grasp domain-containing protein</fullName>
    </recommendedName>
</protein>
<evidence type="ECO:0000313" key="2">
    <source>
        <dbReference type="Proteomes" id="UP000030832"/>
    </source>
</evidence>
<dbReference type="OrthoDB" id="7869153at2"/>
<evidence type="ECO:0000313" key="1">
    <source>
        <dbReference type="EMBL" id="KHF39868.1"/>
    </source>
</evidence>
<comment type="caution">
    <text evidence="1">The sequence shown here is derived from an EMBL/GenBank/DDBJ whole genome shotgun (WGS) entry which is preliminary data.</text>
</comment>
<dbReference type="AlphaFoldDB" id="A0A0B0IBF7"/>
<name>A0A0B0IBF7_9BACI</name>
<dbReference type="Pfam" id="PF14398">
    <property type="entry name" value="ATPgrasp_YheCD"/>
    <property type="match status" value="1"/>
</dbReference>
<dbReference type="STRING" id="333138.LQ50_12430"/>
<reference evidence="1 2" key="1">
    <citation type="submission" date="2014-09" db="EMBL/GenBank/DDBJ databases">
        <title>Genome sequencing and annotation of Bacillus Okhensis strain Kh10-101T.</title>
        <authorList>
            <person name="Prakash J.S."/>
        </authorList>
    </citation>
    <scope>NUCLEOTIDE SEQUENCE [LARGE SCALE GENOMIC DNA]</scope>
    <source>
        <strain evidence="2">Kh10-101T</strain>
    </source>
</reference>
<organism evidence="1 2">
    <name type="scientific">Halalkalibacter okhensis</name>
    <dbReference type="NCBI Taxonomy" id="333138"/>
    <lineage>
        <taxon>Bacteria</taxon>
        <taxon>Bacillati</taxon>
        <taxon>Bacillota</taxon>
        <taxon>Bacilli</taxon>
        <taxon>Bacillales</taxon>
        <taxon>Bacillaceae</taxon>
        <taxon>Halalkalibacter</taxon>
    </lineage>
</organism>
<dbReference type="InterPro" id="IPR026838">
    <property type="entry name" value="YheC/D"/>
</dbReference>
<dbReference type="Proteomes" id="UP000030832">
    <property type="component" value="Unassembled WGS sequence"/>
</dbReference>
<dbReference type="EMBL" id="JRJU01000014">
    <property type="protein sequence ID" value="KHF39868.1"/>
    <property type="molecule type" value="Genomic_DNA"/>
</dbReference>
<dbReference type="eggNOG" id="COG0189">
    <property type="taxonomic scope" value="Bacteria"/>
</dbReference>
<proteinExistence type="predicted"/>
<evidence type="ECO:0008006" key="3">
    <source>
        <dbReference type="Google" id="ProtNLM"/>
    </source>
</evidence>